<protein>
    <submittedName>
        <fullName evidence="2">Uncharacterized protein</fullName>
    </submittedName>
</protein>
<evidence type="ECO:0000256" key="1">
    <source>
        <dbReference type="SAM" id="MobiDB-lite"/>
    </source>
</evidence>
<keyword evidence="3" id="KW-1185">Reference proteome</keyword>
<name>A0A8H7CYK2_9AGAR</name>
<dbReference type="EMBL" id="JACAZI010000009">
    <property type="protein sequence ID" value="KAF7352168.1"/>
    <property type="molecule type" value="Genomic_DNA"/>
</dbReference>
<feature type="region of interest" description="Disordered" evidence="1">
    <location>
        <begin position="131"/>
        <end position="165"/>
    </location>
</feature>
<evidence type="ECO:0000313" key="3">
    <source>
        <dbReference type="Proteomes" id="UP000620124"/>
    </source>
</evidence>
<accession>A0A8H7CYK2</accession>
<organism evidence="2 3">
    <name type="scientific">Mycena venus</name>
    <dbReference type="NCBI Taxonomy" id="2733690"/>
    <lineage>
        <taxon>Eukaryota</taxon>
        <taxon>Fungi</taxon>
        <taxon>Dikarya</taxon>
        <taxon>Basidiomycota</taxon>
        <taxon>Agaricomycotina</taxon>
        <taxon>Agaricomycetes</taxon>
        <taxon>Agaricomycetidae</taxon>
        <taxon>Agaricales</taxon>
        <taxon>Marasmiineae</taxon>
        <taxon>Mycenaceae</taxon>
        <taxon>Mycena</taxon>
    </lineage>
</organism>
<reference evidence="2" key="1">
    <citation type="submission" date="2020-05" db="EMBL/GenBank/DDBJ databases">
        <title>Mycena genomes resolve the evolution of fungal bioluminescence.</title>
        <authorList>
            <person name="Tsai I.J."/>
        </authorList>
    </citation>
    <scope>NUCLEOTIDE SEQUENCE</scope>
    <source>
        <strain evidence="2">CCC161011</strain>
    </source>
</reference>
<dbReference type="AlphaFoldDB" id="A0A8H7CYK2"/>
<proteinExistence type="predicted"/>
<gene>
    <name evidence="2" type="ORF">MVEN_01180000</name>
</gene>
<comment type="caution">
    <text evidence="2">The sequence shown here is derived from an EMBL/GenBank/DDBJ whole genome shotgun (WGS) entry which is preliminary data.</text>
</comment>
<dbReference type="OrthoDB" id="3061445at2759"/>
<dbReference type="Proteomes" id="UP000620124">
    <property type="component" value="Unassembled WGS sequence"/>
</dbReference>
<sequence length="165" mass="18287">MRALVSDTLTVFLHAYRPSLTGFGGTFQGFTVHPSEGEAILGHFAHVISEDASIARFVRSHRDAFPAHMTNDEVFAAFVQSLWVHPLQLKAKATSARTEITGWNLHFDSPTRRVDSFDELTVLKALVINTGTHGQRSGSPLPSPPPLHDLQRRGSPRQLVPYARH</sequence>
<evidence type="ECO:0000313" key="2">
    <source>
        <dbReference type="EMBL" id="KAF7352168.1"/>
    </source>
</evidence>